<dbReference type="AlphaFoldDB" id="A0AAE1HHQ5"/>
<dbReference type="Gene3D" id="3.40.50.300">
    <property type="entry name" value="P-loop containing nucleotide triphosphate hydrolases"/>
    <property type="match status" value="1"/>
</dbReference>
<dbReference type="InterPro" id="IPR036691">
    <property type="entry name" value="Endo/exonu/phosph_ase_sf"/>
</dbReference>
<dbReference type="PANTHER" id="PTHR47642">
    <property type="entry name" value="ATP-DEPENDENT DNA HELICASE"/>
    <property type="match status" value="1"/>
</dbReference>
<proteinExistence type="predicted"/>
<dbReference type="Gene3D" id="3.60.10.10">
    <property type="entry name" value="Endonuclease/exonuclease/phosphatase"/>
    <property type="match status" value="1"/>
</dbReference>
<dbReference type="EMBL" id="JAHWGI010001040">
    <property type="protein sequence ID" value="KAK3921580.1"/>
    <property type="molecule type" value="Genomic_DNA"/>
</dbReference>
<organism evidence="1 2">
    <name type="scientific">Frankliniella fusca</name>
    <dbReference type="NCBI Taxonomy" id="407009"/>
    <lineage>
        <taxon>Eukaryota</taxon>
        <taxon>Metazoa</taxon>
        <taxon>Ecdysozoa</taxon>
        <taxon>Arthropoda</taxon>
        <taxon>Hexapoda</taxon>
        <taxon>Insecta</taxon>
        <taxon>Pterygota</taxon>
        <taxon>Neoptera</taxon>
        <taxon>Paraneoptera</taxon>
        <taxon>Thysanoptera</taxon>
        <taxon>Terebrantia</taxon>
        <taxon>Thripoidea</taxon>
        <taxon>Thripidae</taxon>
        <taxon>Frankliniella</taxon>
    </lineage>
</organism>
<reference evidence="1" key="1">
    <citation type="submission" date="2021-07" db="EMBL/GenBank/DDBJ databases">
        <authorList>
            <person name="Catto M.A."/>
            <person name="Jacobson A."/>
            <person name="Kennedy G."/>
            <person name="Labadie P."/>
            <person name="Hunt B.G."/>
            <person name="Srinivasan R."/>
        </authorList>
    </citation>
    <scope>NUCLEOTIDE SEQUENCE</scope>
    <source>
        <strain evidence="1">PL_HMW_Pooled</strain>
        <tissue evidence="1">Head</tissue>
    </source>
</reference>
<dbReference type="InterPro" id="IPR027417">
    <property type="entry name" value="P-loop_NTPase"/>
</dbReference>
<dbReference type="SUPFAM" id="SSF56219">
    <property type="entry name" value="DNase I-like"/>
    <property type="match status" value="1"/>
</dbReference>
<gene>
    <name evidence="1" type="ORF">KUF71_010752</name>
</gene>
<accession>A0AAE1HHQ5</accession>
<comment type="caution">
    <text evidence="1">The sequence shown here is derived from an EMBL/GenBank/DDBJ whole genome shotgun (WGS) entry which is preliminary data.</text>
</comment>
<keyword evidence="2" id="KW-1185">Reference proteome</keyword>
<name>A0AAE1HHQ5_9NEOP</name>
<dbReference type="Proteomes" id="UP001219518">
    <property type="component" value="Unassembled WGS sequence"/>
</dbReference>
<reference evidence="1" key="2">
    <citation type="journal article" date="2023" name="BMC Genomics">
        <title>Pest status, molecular evolution, and epigenetic factors derived from the genome assembly of Frankliniella fusca, a thysanopteran phytovirus vector.</title>
        <authorList>
            <person name="Catto M.A."/>
            <person name="Labadie P.E."/>
            <person name="Jacobson A.L."/>
            <person name="Kennedy G.G."/>
            <person name="Srinivasan R."/>
            <person name="Hunt B.G."/>
        </authorList>
    </citation>
    <scope>NUCLEOTIDE SEQUENCE</scope>
    <source>
        <strain evidence="1">PL_HMW_Pooled</strain>
    </source>
</reference>
<evidence type="ECO:0000313" key="1">
    <source>
        <dbReference type="EMBL" id="KAK3921580.1"/>
    </source>
</evidence>
<sequence length="487" mass="55977">MFKSRELSSLNIPNNITMPDAIAIAYTNAKVDDYNNDCLSKDFQEGCDVLAIDILDSSNKCQLTKSELRYFNSKSYQKTEGLPLTFKARIGALYMLTCNIDVIDGLANGACGTLKKIIMGETSKHEKVPLRIYLSFSNTNIGHSNRATYTNFFIKDKANREWVMLERIVKTMTISKGSTKVISRKQFPLTPAQAITSYKSQSSTYEKIIVFPEKMTRRHLYTSFSRVPSLNKLFISGIYKPPPPPTQFDISQDVIKKMKTDNSLQFNINFPSYKTKPYGVFHNIRSLNLYLSYVISHPLYNNAEILIFAETRFQTGETHNIPNYICIHRNDCFQQNRHAYGTAVYIKETLKLDVSIDCTYVDNIHSGNSLKAFIDIGAVKFKNTIIIFLHKSPNYPYAKFKQVLMEIVTRYTSNHTLSVLGDFNLNPAKISPFMEQYNLRLNLQGDYSTDYYTLIDLCYSNNTEYFAQFYESPISDHKPLYFDIIYS</sequence>
<dbReference type="SUPFAM" id="SSF52540">
    <property type="entry name" value="P-loop containing nucleoside triphosphate hydrolases"/>
    <property type="match status" value="1"/>
</dbReference>
<dbReference type="InterPro" id="IPR051055">
    <property type="entry name" value="PIF1_helicase"/>
</dbReference>
<protein>
    <recommendedName>
        <fullName evidence="3">ATP-dependent DNA helicase</fullName>
    </recommendedName>
</protein>
<evidence type="ECO:0000313" key="2">
    <source>
        <dbReference type="Proteomes" id="UP001219518"/>
    </source>
</evidence>
<evidence type="ECO:0008006" key="3">
    <source>
        <dbReference type="Google" id="ProtNLM"/>
    </source>
</evidence>